<keyword evidence="7 10" id="KW-0067">ATP-binding</keyword>
<name>A0AAV9PL66_9PEZI</name>
<evidence type="ECO:0000256" key="4">
    <source>
        <dbReference type="ARBA" id="ARBA00017143"/>
    </source>
</evidence>
<keyword evidence="14" id="KW-1185">Reference proteome</keyword>
<dbReference type="FunFam" id="3.40.50.300:FF:000142">
    <property type="entry name" value="Midasin"/>
    <property type="match status" value="1"/>
</dbReference>
<keyword evidence="9 10" id="KW-0539">Nucleus</keyword>
<dbReference type="InterPro" id="IPR011704">
    <property type="entry name" value="ATPase_dyneun-rel_AAA"/>
</dbReference>
<dbReference type="SUPFAM" id="SSF53300">
    <property type="entry name" value="vWA-like"/>
    <property type="match status" value="1"/>
</dbReference>
<dbReference type="InterPro" id="IPR003593">
    <property type="entry name" value="AAA+_ATPase"/>
</dbReference>
<comment type="subcellular location">
    <subcellularLocation>
        <location evidence="1">Nucleus</location>
        <location evidence="1">Nucleolus</location>
    </subcellularLocation>
    <subcellularLocation>
        <location evidence="2">Nucleus</location>
        <location evidence="2">Nucleoplasm</location>
    </subcellularLocation>
</comment>
<comment type="caution">
    <text evidence="13">The sequence shown here is derived from an EMBL/GenBank/DDBJ whole genome shotgun (WGS) entry which is preliminary data.</text>
</comment>
<dbReference type="InterPro" id="IPR012099">
    <property type="entry name" value="Midasin"/>
</dbReference>
<evidence type="ECO:0000256" key="5">
    <source>
        <dbReference type="ARBA" id="ARBA00022553"/>
    </source>
</evidence>
<feature type="region of interest" description="Disordered" evidence="11">
    <location>
        <begin position="4509"/>
        <end position="4530"/>
    </location>
</feature>
<dbReference type="GO" id="GO:0005654">
    <property type="term" value="C:nucleoplasm"/>
    <property type="evidence" value="ECO:0007669"/>
    <property type="project" value="UniProtKB-SubCell"/>
</dbReference>
<evidence type="ECO:0000313" key="14">
    <source>
        <dbReference type="Proteomes" id="UP001337655"/>
    </source>
</evidence>
<feature type="domain" description="VWFA" evidence="12">
    <location>
        <begin position="4652"/>
        <end position="4867"/>
    </location>
</feature>
<dbReference type="Gene3D" id="3.40.50.300">
    <property type="entry name" value="P-loop containing nucleotide triphosphate hydrolases"/>
    <property type="match status" value="6"/>
</dbReference>
<sequence length="4871" mass="538770">MECVWDAGLLQRAAELPPELLETIQHGSNEQYLSSITKASLDSRYTYLILAHCEDIYAHVCASLRYHGSFASAVATLGRIVPVAPCLKPYAHQLLSSEQYAFSPSRDSEEDLLYLLGLFRLLSSDWRAFKSFIKPSTISQLLESPSKPVVYLAIRMLQIYLSGADHWFQQMVKRYLGQDSPENRIEGRWDDRIIDYRFLTLWEEDRLSSVNQLVKDVRSGFVEGDRRSNRVLSSDCFHPSCSLVGGTLVPRSSSSEGVGPASDVRLVQTSTIQKNLCSVAAALKSPQPLMLTGLAGSGKTLLARHLAQKLGALDNMITLHLNEQSDAKLLIGIYTTGDTPGSFVWRPGVLTQAVQEGRWVLIEDLDRAPNEIIGTLLPLIEKRELMIANRKQTLHAAPGFRILATTRSTINHRGEKTSPLAHMLGARHWQMLEINAPETNELRDIANQLYPALAMLMPQMITVFERLHAFRQRAMLVGQSRTGVLRAISPRDFLKWCGRVASLLHDASSFTSQDVDSIFLEAIDSFVGALPGSSARNDMAAVIAQEFGVDPQRRDYLLTDRDVKYDVNKSAISVGRYSLPRFQATRKTNINQDTFSTNPHTCRMLERVAAAVLNREPLLLVGETGVGKTTAVQHLANHLGKKLVPFNLSQQSEAGDLLGGFKPVNPRSIIIPLKDEFDELFSAGFSRSKNQEFLDLLGKQMSRSNWKAVCKLWRQALKMADDQRSDSVARQGSGPSKKRKVESKKTLDLTRWDAFAAKLSDLERRLATGSNAFAFSFVEGTIVKAVRNGDWVLLDEINLASPDTLESIADLFDASNPSVLLTESGSVERVTAHPDFRIFAAMNPATDVGKKDLPPGVRSRFTELYVESPDKDIKSLQSIVRSYLRHEAGSDSAIPTDVSTLYQNIIGLAERNQLVDGAGQRPHFSLRTLTRTLSYANYIAPLCSLRRALYEGFHMSFLTFLDVESCRLVEPLLEQYIFGKRTNVRAELSRSLRTPSDGFKYVQGYPGSKHWIRQGAFAVEEQPQYILTPFIRRNLENLVRASSTRRFPVLIQGPTSSGKTSMIEYLAKRSGHKFVRINNHEHTDLQEYLGTYVSGADGRLQFQEGVLVKALREGHWIVLDELNLAPTDVLEALNRLLDDNRELLVPETQEVVRPHENFMLFATQNPAGLYGGRKTLSRAFRNRFLELHFGDIPIDELQEILQKRTQLPESRCKRVVSVYRELSVLRQESRMFEQRSFATLRDLFRWALRPNDTIESLAANGFMLLGERVRKPEERQTLKEVIERVMSTNGPRVRIDEDALYSESSPEITQYHQRGSDQGVVWTKAMRRLYCLVSRAIQNNEPVLLVGDTGCGKTTVCQMLAGAFGKSLHTVNAHQNTETGDIIGSQRPVRNRAVIEASLRHQLLSSSLLQSLDTAAAHSTDALLDAYGRAVASLGAAEKQSHIPTQEHAEIQLQRTRLKALFEWADGSLVQAMKEGSFFLLDEISLADDSVLERINSVLESQRSILLAEKGSLDSYVTAAPDFQFFATMNPGGDYGKRELSPALRNRFTEIWVPPLSDIEDVTQIVQHKLTESAKPNTAAIVAFAQWFNEQYNTSASSSISIRDTLAWVGFINAFANEDAGAAIVHGAAMVYVDTLGANPAGLMTMNTAGLDHERARCIEKTGQLLGSDATAIYSAPIDVEVNSNGLRTGPFNLRSHSMDAASGSMFSFEPPTTRVNAMRVVRAMQLPKPVLLEGSPGVGKTALVTAIANAVGMPLTRINLSEQTDLLDLFGSDVPVEGSATGSFAWRDAPFLRAMKNGEWVLLDEMNLASQSVLEGLNACLDHRGEVFVPELGQTFIRHPEFRLFAAQNPHHQGGGRKGLPASFVNRFTVVFADAFRSEDLVLISRRLYPDIDVGDIRNAVSFVEQLDREVVQSRRIGTNGGPWEFNLRDVSRWLSLASADQGLLRSATARDFVDLLFSQRFRSETDRAFVADLFARHFDSTETPSDLFPGMSTQLVQIGLGILQRNASFAPPKPLSPSPAVGASTNLATIQSVMLCLQQNWPVILTGAPGVGKTALIDQLATAVGAEVTTIAMNADSDAMDLIGGFDQADPQRQLMHIRTQIRTALSMHLKDSLAHRHSPELVAVLESDDENALLAALPELQTQGLLSIEQVSEMQATLQRASDNDQTIDKARFEWIDGLLVDALQEGKWLVLENANLCNPSVLDRLNSLLEPGGSLIINEHTTEDGAARIVRPHPDFRIFLTYDPRYGELSRAMRNRAVELHLPKHDTDRTGGLAEALHPESAMARTRRAQLIALEKTSDASSTELLRTMTDHSQMPDVPLIQRFIDQLKAGLYGLPGSSVGQLDQIWSTASHAAMQSVAAVYKLSAPAVGQAQVSADLANIQTFHPLSNQALARNSPASLSRAHLIAFVFEVFTQASVLSAMIESIRSNGAQHAALRRLERSYGKLAKQTSGGGKSSIILESFSNALQSLVDWSQSVALAPPEVLPVRRIITALFGIWFALLQYLGSGALDTTTLFSYMASLAKLLNARGANAPSAVQEMLSQICQTPLSILGDSAAVEQSMSTALWRSFRPVIPTTRAQLDGLLHLETLADQFDRRCRSYELSLDTMADMRISFTRALVLAALGQQNIAQLSSRLQEVMSEYPEETLPPEAEDGAHFASNFRHVLEKLALFNLGVGGRMHESELAKLEILASQKMNGGILKTSMLSDQPIETHLQLLQIIVDPLIQQHSDSTFNIRPLTEQLRSMKDVSLGRMRLLGEEVQILGRLVSSQAHTLSVDDVRLLDAPMRAFAVQLQPALATDAVSVDHRQLVDQLLIQPSVPSNGAGRSHDGTSNLGVRKADDRIHAALSRLGRASSYLTQLPNIDNANIKQMVEAWASLAVSCLELYTPSTPFDPALDVRFEQNAHRTTREHLVSQLEAFKAFRDTLTAQPDTLRLRMLEEDIITLGDGPSSGDAYRPAVSRFLDMKTELDSLMRVIRPLIQSVGPLADQFPLDDSTMMNIVRVRSRLATEYREYDDFARPAVGFIDWLLVAQTLATKSLASDDAGSLTPYTESLVPLAGATWKTWSSDDMFVSAASGVRTLRDRLYWLNLVAVRSSLLPASNASPELQNATERMFHQMYVQWRTELQRGQKQNAAKSSLYKYKGLDEQQDEPSLEELDELFPGDATPSAATSADSSGPKAQDEAPDVAQLHSRLFGTNDTAATPSILDAPARWLRDAPEPSNSGFDQHRLPALVRSLRVQNDQLSGQVSGHKHNIYKDPNPAQAKVLVGVINLAVGRFRSLHETFAEHATPVEVLRQSDEILQIPHSTPLAQLLPRVEKLHGAVNQWQAIASRQYNVLDILERLTNLVVSWRQLELSSWAGLFDNEWRQSQEAAASWWYIAYENIMLSNAETDGPADGQAVLQELLQALGDFMASSGLGEYSARLDILRAFEAHLWTRSKSDEHFGKRYSALRNFNAFYSRFTAKVEETLANGRRDLEKEVKNVIQVASWKDRNIDTLRQSAQSSHRKLLRLVRKFRTLLAQPVAQILTADLPAGPKIEAHQPPAQKHIESAVVSYTEVDVPQLSVWISRPQRFRNVEATARTINNKLEHAFQDFDFASRLSDFTTDLQASIKELQKATPSVLTDENKAVVKNLKTRKRRVLADVLRDLRTLGFQSTVSDDVLARQRNTSVVLARLPALRASDAFPNLPSVEHAFHQFIAIVPAARESARKPSDDLTPAEASRCLFLLESVLEASMSQHHALALATSHFEQMAVPLKELRNFGQSMGVNVVAEASTLDDGLPHASMFTSVLGATRTILQDQGTLSGVDYQDTLQEIQDRESQLSQLIADGRESPGLPAGLQADHLTDVFSRIDGTLREVVASVRQAIKAHPEVQPVLSHVEPWVDRHDMSTRSTNGYATSSAGHWVQKTLGVLDTMLVAVQNAEQMSTDSRRDEARSHFPKQHSLYKDVTGLLQMKRLAEELATLSRELAHLDHDEKVSLEILASIIRTVTPIFDAYQQRIVHLLSAGCEWYGQLSQAGHVLATSFIQLCERGFCTPSEKSQDSSNQKGDVEAGTGLGEGEGAEDISKDIGDDEDISELAQSKADEAKSELEDEKDAVDMADEEFEGELGDGPKKTEGDGGEGEEDGEEASDIDEEAANEDIGPDAVDEKMWDEGGVDGRNEKDADSGKGKAADEENTAGTEQEQDRQTPDQDGDLAETGEPEAAPEEDAIPEHEAADQLDPQAGEEQNLELPDDLTMDGNRNAEPDDSDLESVGTDDGQDGRPDNEPEDQVEEAKEDEETLEGETDDIAEESHFAQDSTEEQAPEGQDDDQDTLMQDQDQPNTEPQDETVAGAEEGTGGEKAETSKQQPGATQDSETAQDEPSETAEEATGAGAGRQQGPQDNNNDTTEDAAGNQLRSSFKRLGDILEEWYDQHRDIEAARPSDERRETEQKAGSGSRFEHLPDEGTEADAQALGSAPMDQSAPIDRDNAVSMDEGETGAQDIDQIFDESKEEIDQDMQDTVEDRAPDGHASEAGQSTSLVGEPKQADTDAVMAEDMPVEDNDEVEDVDEQLTNTHISQEEVDTQMTLDDAQQLWAKHEDNTRNLALMLTEHLRLILHPTQATRMRGDFRTGKRLNIKRIIPYIASSYKRDKIWMRRSVPTKRSYQVMLAIDDSKSMAENSSHELAFETLALIAKSMSMLEVGELSVVGFGDQVNVAHDFSTPFTTDAGSRILQQFTFSQSRTNVQRLLTESIEHFRAARLKAAGSASDLWQLQLIISDGICEDHPAIRQLIRQAHEERIMVVFIVVDPAALSSNAANGAKQSILDLQTAEFAKDASGEMQLKMTKYLDTFPFRYYLIVRDVQDLPGVLAGALRQWFAETVDASG</sequence>
<evidence type="ECO:0000256" key="3">
    <source>
        <dbReference type="ARBA" id="ARBA00007188"/>
    </source>
</evidence>
<keyword evidence="5" id="KW-0597">Phosphoprotein</keyword>
<evidence type="ECO:0000256" key="2">
    <source>
        <dbReference type="ARBA" id="ARBA00004642"/>
    </source>
</evidence>
<evidence type="ECO:0000256" key="1">
    <source>
        <dbReference type="ARBA" id="ARBA00004604"/>
    </source>
</evidence>
<accession>A0AAV9PL66</accession>
<dbReference type="InterPro" id="IPR036465">
    <property type="entry name" value="vWFA_dom_sf"/>
</dbReference>
<dbReference type="InterPro" id="IPR040848">
    <property type="entry name" value="AAA_lid_7"/>
</dbReference>
<dbReference type="GeneID" id="89923167"/>
<feature type="region of interest" description="Disordered" evidence="11">
    <location>
        <begin position="4420"/>
        <end position="4488"/>
    </location>
</feature>
<gene>
    <name evidence="13" type="primary">MDN1</name>
    <name evidence="13" type="ORF">LTR77_001820</name>
</gene>
<feature type="region of interest" description="Disordered" evidence="11">
    <location>
        <begin position="4108"/>
        <end position="4406"/>
    </location>
</feature>
<dbReference type="PIRSF" id="PIRSF010340">
    <property type="entry name" value="Midasin"/>
    <property type="match status" value="1"/>
</dbReference>
<evidence type="ECO:0000256" key="7">
    <source>
        <dbReference type="ARBA" id="ARBA00022840"/>
    </source>
</evidence>
<dbReference type="Proteomes" id="UP001337655">
    <property type="component" value="Unassembled WGS sequence"/>
</dbReference>
<dbReference type="Pfam" id="PF21108">
    <property type="entry name" value="MDN1_4th"/>
    <property type="match status" value="1"/>
</dbReference>
<dbReference type="InterPro" id="IPR027417">
    <property type="entry name" value="P-loop_NTPase"/>
</dbReference>
<dbReference type="InterPro" id="IPR048617">
    <property type="entry name" value="MDN1_AAA_lid_4"/>
</dbReference>
<dbReference type="CDD" id="cd00009">
    <property type="entry name" value="AAA"/>
    <property type="match status" value="3"/>
</dbReference>
<organism evidence="13 14">
    <name type="scientific">Saxophila tyrrhenica</name>
    <dbReference type="NCBI Taxonomy" id="1690608"/>
    <lineage>
        <taxon>Eukaryota</taxon>
        <taxon>Fungi</taxon>
        <taxon>Dikarya</taxon>
        <taxon>Ascomycota</taxon>
        <taxon>Pezizomycotina</taxon>
        <taxon>Dothideomycetes</taxon>
        <taxon>Dothideomycetidae</taxon>
        <taxon>Mycosphaerellales</taxon>
        <taxon>Extremaceae</taxon>
        <taxon>Saxophila</taxon>
    </lineage>
</organism>
<dbReference type="PROSITE" id="PS50234">
    <property type="entry name" value="VWFA"/>
    <property type="match status" value="1"/>
</dbReference>
<feature type="region of interest" description="Disordered" evidence="11">
    <location>
        <begin position="4042"/>
        <end position="4077"/>
    </location>
</feature>
<evidence type="ECO:0000256" key="6">
    <source>
        <dbReference type="ARBA" id="ARBA00022741"/>
    </source>
</evidence>
<feature type="compositionally biased region" description="Polar residues" evidence="11">
    <location>
        <begin position="4351"/>
        <end position="4362"/>
    </location>
</feature>
<dbReference type="SMART" id="SM00327">
    <property type="entry name" value="VWA"/>
    <property type="match status" value="1"/>
</dbReference>
<feature type="region of interest" description="Disordered" evidence="11">
    <location>
        <begin position="3164"/>
        <end position="3191"/>
    </location>
</feature>
<dbReference type="InterPro" id="IPR002035">
    <property type="entry name" value="VWF_A"/>
</dbReference>
<feature type="compositionally biased region" description="Acidic residues" evidence="11">
    <location>
        <begin position="4304"/>
        <end position="4318"/>
    </location>
</feature>
<dbReference type="GO" id="GO:0016887">
    <property type="term" value="F:ATP hydrolysis activity"/>
    <property type="evidence" value="ECO:0007669"/>
    <property type="project" value="InterPro"/>
</dbReference>
<feature type="compositionally biased region" description="Basic and acidic residues" evidence="11">
    <location>
        <begin position="4420"/>
        <end position="4437"/>
    </location>
</feature>
<dbReference type="GO" id="GO:0000055">
    <property type="term" value="P:ribosomal large subunit export from nucleus"/>
    <property type="evidence" value="ECO:0007669"/>
    <property type="project" value="TreeGrafter"/>
</dbReference>
<feature type="compositionally biased region" description="Acidic residues" evidence="11">
    <location>
        <begin position="4272"/>
        <end position="4295"/>
    </location>
</feature>
<keyword evidence="6 10" id="KW-0547">Nucleotide-binding</keyword>
<dbReference type="GO" id="GO:0000027">
    <property type="term" value="P:ribosomal large subunit assembly"/>
    <property type="evidence" value="ECO:0007669"/>
    <property type="project" value="InterPro"/>
</dbReference>
<feature type="compositionally biased region" description="Acidic residues" evidence="11">
    <location>
        <begin position="4233"/>
        <end position="4242"/>
    </location>
</feature>
<evidence type="ECO:0000256" key="11">
    <source>
        <dbReference type="SAM" id="MobiDB-lite"/>
    </source>
</evidence>
<dbReference type="SMART" id="SM00382">
    <property type="entry name" value="AAA"/>
    <property type="match status" value="6"/>
</dbReference>
<dbReference type="Gene3D" id="3.40.50.410">
    <property type="entry name" value="von Willebrand factor, type A domain"/>
    <property type="match status" value="1"/>
</dbReference>
<evidence type="ECO:0000256" key="9">
    <source>
        <dbReference type="ARBA" id="ARBA00023242"/>
    </source>
</evidence>
<dbReference type="FunFam" id="3.40.50.300:FF:000712">
    <property type="entry name" value="Midasin"/>
    <property type="match status" value="1"/>
</dbReference>
<dbReference type="GO" id="GO:0030687">
    <property type="term" value="C:preribosome, large subunit precursor"/>
    <property type="evidence" value="ECO:0007669"/>
    <property type="project" value="TreeGrafter"/>
</dbReference>
<dbReference type="RefSeq" id="XP_064663407.1">
    <property type="nucleotide sequence ID" value="XM_064799080.1"/>
</dbReference>
<dbReference type="Pfam" id="PF07728">
    <property type="entry name" value="AAA_5"/>
    <property type="match status" value="9"/>
</dbReference>
<feature type="compositionally biased region" description="Acidic residues" evidence="11">
    <location>
        <begin position="4124"/>
        <end position="4148"/>
    </location>
</feature>
<dbReference type="PANTHER" id="PTHR48103:SF2">
    <property type="entry name" value="MIDASIN"/>
    <property type="match status" value="1"/>
</dbReference>
<dbReference type="SUPFAM" id="SSF52540">
    <property type="entry name" value="P-loop containing nucleoside triphosphate hydrolases"/>
    <property type="match status" value="6"/>
</dbReference>
<dbReference type="GO" id="GO:0005524">
    <property type="term" value="F:ATP binding"/>
    <property type="evidence" value="ECO:0007669"/>
    <property type="project" value="UniProtKB-KW"/>
</dbReference>
<evidence type="ECO:0000256" key="8">
    <source>
        <dbReference type="ARBA" id="ARBA00023186"/>
    </source>
</evidence>
<evidence type="ECO:0000259" key="12">
    <source>
        <dbReference type="PROSITE" id="PS50234"/>
    </source>
</evidence>
<dbReference type="GO" id="GO:0005730">
    <property type="term" value="C:nucleolus"/>
    <property type="evidence" value="ECO:0007669"/>
    <property type="project" value="UniProtKB-SubCell"/>
</dbReference>
<dbReference type="InterPro" id="IPR041190">
    <property type="entry name" value="Midasin_AAA_lid_5"/>
</dbReference>
<keyword evidence="8 10" id="KW-0143">Chaperone</keyword>
<dbReference type="FunFam" id="3.40.50.300:FF:000582">
    <property type="entry name" value="Midasin"/>
    <property type="match status" value="1"/>
</dbReference>
<dbReference type="FunFam" id="3.40.50.300:FF:001368">
    <property type="entry name" value="Midasin"/>
    <property type="match status" value="1"/>
</dbReference>
<feature type="compositionally biased region" description="Acidic residues" evidence="11">
    <location>
        <begin position="4363"/>
        <end position="4373"/>
    </location>
</feature>
<dbReference type="Pfam" id="PF17865">
    <property type="entry name" value="AAA_lid_5"/>
    <property type="match status" value="1"/>
</dbReference>
<evidence type="ECO:0000256" key="10">
    <source>
        <dbReference type="PIRNR" id="PIRNR010340"/>
    </source>
</evidence>
<dbReference type="EMBL" id="JAVRRT010000002">
    <property type="protein sequence ID" value="KAK5174738.1"/>
    <property type="molecule type" value="Genomic_DNA"/>
</dbReference>
<feature type="compositionally biased region" description="Low complexity" evidence="11">
    <location>
        <begin position="3167"/>
        <end position="3182"/>
    </location>
</feature>
<evidence type="ECO:0000313" key="13">
    <source>
        <dbReference type="EMBL" id="KAK5174738.1"/>
    </source>
</evidence>
<proteinExistence type="inferred from homology"/>
<reference evidence="13 14" key="1">
    <citation type="submission" date="2023-08" db="EMBL/GenBank/DDBJ databases">
        <title>Black Yeasts Isolated from many extreme environments.</title>
        <authorList>
            <person name="Coleine C."/>
            <person name="Stajich J.E."/>
            <person name="Selbmann L."/>
        </authorList>
    </citation>
    <scope>NUCLEOTIDE SEQUENCE [LARGE SCALE GENOMIC DNA]</scope>
    <source>
        <strain evidence="13 14">CCFEE 5935</strain>
    </source>
</reference>
<comment type="similarity">
    <text evidence="3 10">Belongs to the midasin family.</text>
</comment>
<feature type="compositionally biased region" description="Acidic residues" evidence="11">
    <location>
        <begin position="4197"/>
        <end position="4215"/>
    </location>
</feature>
<dbReference type="Pfam" id="PF17867">
    <property type="entry name" value="AAA_lid_7"/>
    <property type="match status" value="3"/>
</dbReference>
<feature type="compositionally biased region" description="Basic and acidic residues" evidence="11">
    <location>
        <begin position="4152"/>
        <end position="4179"/>
    </location>
</feature>
<comment type="function">
    <text evidence="10">Nuclear chaperone required for maturation and nuclear export of pre-60S ribosome subunits.</text>
</comment>
<protein>
    <recommendedName>
        <fullName evidence="4 10">Midasin</fullName>
    </recommendedName>
</protein>
<dbReference type="PANTHER" id="PTHR48103">
    <property type="entry name" value="MIDASIN-RELATED"/>
    <property type="match status" value="1"/>
</dbReference>